<dbReference type="SMART" id="SM00347">
    <property type="entry name" value="HTH_MARR"/>
    <property type="match status" value="1"/>
</dbReference>
<dbReference type="InterPro" id="IPR036390">
    <property type="entry name" value="WH_DNA-bd_sf"/>
</dbReference>
<dbReference type="GO" id="GO:0005737">
    <property type="term" value="C:cytoplasm"/>
    <property type="evidence" value="ECO:0007669"/>
    <property type="project" value="UniProtKB-SubCell"/>
</dbReference>
<dbReference type="InterPro" id="IPR000835">
    <property type="entry name" value="HTH_MarR-typ"/>
</dbReference>
<dbReference type="AlphaFoldDB" id="A0A1H2LJ75"/>
<reference evidence="4" key="1">
    <citation type="submission" date="2016-10" db="EMBL/GenBank/DDBJ databases">
        <authorList>
            <person name="Varghese N."/>
            <person name="Submissions S."/>
        </authorList>
    </citation>
    <scope>NUCLEOTIDE SEQUENCE [LARGE SCALE GENOMIC DNA]</scope>
    <source>
        <strain evidence="4">DSM 21743</strain>
    </source>
</reference>
<dbReference type="InterPro" id="IPR039422">
    <property type="entry name" value="MarR/SlyA-like"/>
</dbReference>
<keyword evidence="3" id="KW-0238">DNA-binding</keyword>
<dbReference type="Pfam" id="PF01047">
    <property type="entry name" value="MarR"/>
    <property type="match status" value="1"/>
</dbReference>
<dbReference type="GO" id="GO:0003700">
    <property type="term" value="F:DNA-binding transcription factor activity"/>
    <property type="evidence" value="ECO:0007669"/>
    <property type="project" value="InterPro"/>
</dbReference>
<feature type="domain" description="HTH marR-type" evidence="2">
    <location>
        <begin position="13"/>
        <end position="143"/>
    </location>
</feature>
<name>A0A1H2LJ75_9ACTN</name>
<dbReference type="PROSITE" id="PS50995">
    <property type="entry name" value="HTH_MARR_2"/>
    <property type="match status" value="1"/>
</dbReference>
<dbReference type="Gene3D" id="1.10.10.10">
    <property type="entry name" value="Winged helix-like DNA-binding domain superfamily/Winged helix DNA-binding domain"/>
    <property type="match status" value="1"/>
</dbReference>
<gene>
    <name evidence="3" type="ORF">SAMN04488544_0320</name>
</gene>
<comment type="subcellular location">
    <subcellularLocation>
        <location evidence="1">Cytoplasm</location>
    </subcellularLocation>
</comment>
<evidence type="ECO:0000256" key="1">
    <source>
        <dbReference type="ARBA" id="ARBA00004496"/>
    </source>
</evidence>
<dbReference type="RefSeq" id="WP_091072777.1">
    <property type="nucleotide sequence ID" value="NZ_LT629799.1"/>
</dbReference>
<evidence type="ECO:0000313" key="3">
    <source>
        <dbReference type="EMBL" id="SDU81083.1"/>
    </source>
</evidence>
<dbReference type="InterPro" id="IPR036388">
    <property type="entry name" value="WH-like_DNA-bd_sf"/>
</dbReference>
<protein>
    <submittedName>
        <fullName evidence="3">DNA-binding transcriptional regulator, MarR family</fullName>
    </submittedName>
</protein>
<dbReference type="Proteomes" id="UP000198825">
    <property type="component" value="Chromosome I"/>
</dbReference>
<dbReference type="STRING" id="546874.SAMN04488544_0320"/>
<dbReference type="EMBL" id="LT629799">
    <property type="protein sequence ID" value="SDU81083.1"/>
    <property type="molecule type" value="Genomic_DNA"/>
</dbReference>
<sequence length="153" mass="16439">MTSTSSSDSLRLERQLCLTLTVAARTVVSLYRPLLEPLGLTHGQYLVMVALWESDDALPVSQLSRLLTQEESTLSPLLEHLEADGLVKRREDADDAGTLVGLTPAGDALRVRAAAVQPAILERVGMSSGELRSLRDALTRVVEETAAAEAQSS</sequence>
<evidence type="ECO:0000313" key="4">
    <source>
        <dbReference type="Proteomes" id="UP000198825"/>
    </source>
</evidence>
<evidence type="ECO:0000259" key="2">
    <source>
        <dbReference type="PROSITE" id="PS50995"/>
    </source>
</evidence>
<dbReference type="SUPFAM" id="SSF46785">
    <property type="entry name" value="Winged helix' DNA-binding domain"/>
    <property type="match status" value="1"/>
</dbReference>
<keyword evidence="4" id="KW-1185">Reference proteome</keyword>
<accession>A0A1H2LJ75</accession>
<proteinExistence type="predicted"/>
<dbReference type="GO" id="GO:0006950">
    <property type="term" value="P:response to stress"/>
    <property type="evidence" value="ECO:0007669"/>
    <property type="project" value="TreeGrafter"/>
</dbReference>
<dbReference type="PANTHER" id="PTHR33164">
    <property type="entry name" value="TRANSCRIPTIONAL REGULATOR, MARR FAMILY"/>
    <property type="match status" value="1"/>
</dbReference>
<organism evidence="3 4">
    <name type="scientific">Microlunatus sagamiharensis</name>
    <dbReference type="NCBI Taxonomy" id="546874"/>
    <lineage>
        <taxon>Bacteria</taxon>
        <taxon>Bacillati</taxon>
        <taxon>Actinomycetota</taxon>
        <taxon>Actinomycetes</taxon>
        <taxon>Propionibacteriales</taxon>
        <taxon>Propionibacteriaceae</taxon>
        <taxon>Microlunatus</taxon>
    </lineage>
</organism>
<dbReference type="GO" id="GO:0003677">
    <property type="term" value="F:DNA binding"/>
    <property type="evidence" value="ECO:0007669"/>
    <property type="project" value="UniProtKB-KW"/>
</dbReference>
<dbReference type="OrthoDB" id="9806864at2"/>
<dbReference type="PANTHER" id="PTHR33164:SF5">
    <property type="entry name" value="ORGANIC HYDROPEROXIDE RESISTANCE TRANSCRIPTIONAL REGULATOR"/>
    <property type="match status" value="1"/>
</dbReference>